<dbReference type="AlphaFoldDB" id="A0A4U5TTU6"/>
<proteinExistence type="predicted"/>
<evidence type="ECO:0000313" key="2">
    <source>
        <dbReference type="EMBL" id="TKS64957.1"/>
    </source>
</evidence>
<dbReference type="Proteomes" id="UP000298787">
    <property type="component" value="Unassembled WGS sequence"/>
</dbReference>
<dbReference type="EMBL" id="ML142788">
    <property type="protein sequence ID" value="TKS64957.1"/>
    <property type="molecule type" value="Genomic_DNA"/>
</dbReference>
<accession>A0A4U5TTU6</accession>
<feature type="compositionally biased region" description="Polar residues" evidence="1">
    <location>
        <begin position="159"/>
        <end position="169"/>
    </location>
</feature>
<sequence>MDDMNDEVALMFVKHCPDPELSCTLKCKPIHEWTSRNVQLRIDDYQRELRASGRTTGATQLKSHITTITHEQPSTPSSSLAAYEQCHTPSPLPSPFSLQTQSHVWHPPCPSPAPVSVQGGRQHAQNQASVPVVAQNLQQSEERLLTRMVDMFQEMMGKMQQQQHFSSNPRWKAPACSS</sequence>
<evidence type="ECO:0000313" key="3">
    <source>
        <dbReference type="Proteomes" id="UP000298787"/>
    </source>
</evidence>
<evidence type="ECO:0000256" key="1">
    <source>
        <dbReference type="SAM" id="MobiDB-lite"/>
    </source>
</evidence>
<gene>
    <name evidence="2" type="ORF">D9C73_027749</name>
</gene>
<feature type="region of interest" description="Disordered" evidence="1">
    <location>
        <begin position="159"/>
        <end position="178"/>
    </location>
</feature>
<name>A0A4U5TTU6_COLLU</name>
<protein>
    <submittedName>
        <fullName evidence="2">Uncharacterized protein</fullName>
    </submittedName>
</protein>
<organism evidence="2 3">
    <name type="scientific">Collichthys lucidus</name>
    <name type="common">Big head croaker</name>
    <name type="synonym">Sciaena lucida</name>
    <dbReference type="NCBI Taxonomy" id="240159"/>
    <lineage>
        <taxon>Eukaryota</taxon>
        <taxon>Metazoa</taxon>
        <taxon>Chordata</taxon>
        <taxon>Craniata</taxon>
        <taxon>Vertebrata</taxon>
        <taxon>Euteleostomi</taxon>
        <taxon>Actinopterygii</taxon>
        <taxon>Neopterygii</taxon>
        <taxon>Teleostei</taxon>
        <taxon>Neoteleostei</taxon>
        <taxon>Acanthomorphata</taxon>
        <taxon>Eupercaria</taxon>
        <taxon>Sciaenidae</taxon>
        <taxon>Collichthys</taxon>
    </lineage>
</organism>
<reference evidence="2 3" key="1">
    <citation type="submission" date="2019-01" db="EMBL/GenBank/DDBJ databases">
        <title>Genome Assembly of Collichthys lucidus.</title>
        <authorList>
            <person name="Cai M."/>
            <person name="Xiao S."/>
        </authorList>
    </citation>
    <scope>NUCLEOTIDE SEQUENCE [LARGE SCALE GENOMIC DNA]</scope>
    <source>
        <strain evidence="2">JT15FE1705JMU</strain>
        <tissue evidence="2">Muscle</tissue>
    </source>
</reference>
<keyword evidence="3" id="KW-1185">Reference proteome</keyword>